<reference evidence="5" key="1">
    <citation type="submission" date="2022-07" db="EMBL/GenBank/DDBJ databases">
        <title>Genome analysis of Parmales, a sister group of diatoms, reveals the evolutionary specialization of diatoms from phago-mixotrophs to photoautotrophs.</title>
        <authorList>
            <person name="Ban H."/>
            <person name="Sato S."/>
            <person name="Yoshikawa S."/>
            <person name="Kazumasa Y."/>
            <person name="Nakamura Y."/>
            <person name="Ichinomiya M."/>
            <person name="Saitoh K."/>
            <person name="Sato N."/>
            <person name="Blanc-Mathieu R."/>
            <person name="Endo H."/>
            <person name="Kuwata A."/>
            <person name="Ogata H."/>
        </authorList>
    </citation>
    <scope>NUCLEOTIDE SEQUENCE</scope>
</reference>
<dbReference type="InterPro" id="IPR029062">
    <property type="entry name" value="Class_I_gatase-like"/>
</dbReference>
<dbReference type="Gene3D" id="3.40.50.880">
    <property type="match status" value="1"/>
</dbReference>
<dbReference type="OrthoDB" id="64220at2759"/>
<dbReference type="PANTHER" id="PTHR11315:SF0">
    <property type="entry name" value="FOLATE GAMMA-GLUTAMYL HYDROLASE"/>
    <property type="match status" value="1"/>
</dbReference>
<dbReference type="PROSITE" id="PS51273">
    <property type="entry name" value="GATASE_TYPE_1"/>
    <property type="match status" value="1"/>
</dbReference>
<keyword evidence="6" id="KW-1185">Reference proteome</keyword>
<feature type="domain" description="Glutamine amidotransferase" evidence="4">
    <location>
        <begin position="45"/>
        <end position="239"/>
    </location>
</feature>
<feature type="signal peptide" evidence="3">
    <location>
        <begin position="1"/>
        <end position="20"/>
    </location>
</feature>
<dbReference type="EMBL" id="BRXZ01002568">
    <property type="protein sequence ID" value="GMH65212.1"/>
    <property type="molecule type" value="Genomic_DNA"/>
</dbReference>
<proteinExistence type="predicted"/>
<accession>A0A9W7A967</accession>
<evidence type="ECO:0000259" key="4">
    <source>
        <dbReference type="Pfam" id="PF00117"/>
    </source>
</evidence>
<dbReference type="AlphaFoldDB" id="A0A9W7A967"/>
<dbReference type="EC" id="3.4.19.9" evidence="2"/>
<keyword evidence="3" id="KW-0732">Signal</keyword>
<dbReference type="SUPFAM" id="SSF52317">
    <property type="entry name" value="Class I glutamine amidotransferase-like"/>
    <property type="match status" value="1"/>
</dbReference>
<evidence type="ECO:0000256" key="3">
    <source>
        <dbReference type="SAM" id="SignalP"/>
    </source>
</evidence>
<dbReference type="GO" id="GO:0046900">
    <property type="term" value="P:tetrahydrofolylpolyglutamate metabolic process"/>
    <property type="evidence" value="ECO:0007669"/>
    <property type="project" value="TreeGrafter"/>
</dbReference>
<gene>
    <name evidence="5" type="ORF">TrRE_jg4646</name>
</gene>
<dbReference type="PANTHER" id="PTHR11315">
    <property type="entry name" value="PROTEASE FAMILY C26 GAMMA-GLUTAMYL HYDROLASE"/>
    <property type="match status" value="1"/>
</dbReference>
<feature type="chain" id="PRO_5040881469" description="folate gamma-glutamyl hydrolase" evidence="3">
    <location>
        <begin position="21"/>
        <end position="309"/>
    </location>
</feature>
<dbReference type="GO" id="GO:0005773">
    <property type="term" value="C:vacuole"/>
    <property type="evidence" value="ECO:0007669"/>
    <property type="project" value="TreeGrafter"/>
</dbReference>
<dbReference type="InterPro" id="IPR015527">
    <property type="entry name" value="Pept_C26_g-glut_hydrolase"/>
</dbReference>
<sequence length="309" mass="34753">MYLFSLLVVLICALAYTTKASRSPPPVIAIVSHPLNATHEYIATSYIKNLEMSGARVLRVPYEGADDLNWVKDNTNGLFLMGGSAHLTDGVRELFDAVREIDKYPIWGTCLGFEWIHQMISGDDSIIDAKLDAENYSIPLNLTTVGESSRLLNSGEGKEWSVDVKSMVQNYPITLNNHMHGVYTKDFEANSNLVDFFDVISTNVDRNGISFISTVESKDPEDMIYATQWHPEKNTFEYGAQAKVDGDFMQEDIDHGEVGRRVSFEMGNFFVKQIGNEGRYDGTRMLALEESEGRVEGDTSFEERLVFKI</sequence>
<dbReference type="PROSITE" id="PS51275">
    <property type="entry name" value="PEPTIDASE_C26_GGH"/>
    <property type="match status" value="1"/>
</dbReference>
<organism evidence="5 6">
    <name type="scientific">Triparma retinervis</name>
    <dbReference type="NCBI Taxonomy" id="2557542"/>
    <lineage>
        <taxon>Eukaryota</taxon>
        <taxon>Sar</taxon>
        <taxon>Stramenopiles</taxon>
        <taxon>Ochrophyta</taxon>
        <taxon>Bolidophyceae</taxon>
        <taxon>Parmales</taxon>
        <taxon>Triparmaceae</taxon>
        <taxon>Triparma</taxon>
    </lineage>
</organism>
<evidence type="ECO:0000313" key="6">
    <source>
        <dbReference type="Proteomes" id="UP001165082"/>
    </source>
</evidence>
<dbReference type="Proteomes" id="UP001165082">
    <property type="component" value="Unassembled WGS sequence"/>
</dbReference>
<dbReference type="Pfam" id="PF00117">
    <property type="entry name" value="GATase"/>
    <property type="match status" value="1"/>
</dbReference>
<feature type="active site" description="Proton donor" evidence="1">
    <location>
        <position position="230"/>
    </location>
</feature>
<evidence type="ECO:0000256" key="2">
    <source>
        <dbReference type="PROSITE-ProRule" id="PRU00607"/>
    </source>
</evidence>
<evidence type="ECO:0000313" key="5">
    <source>
        <dbReference type="EMBL" id="GMH65212.1"/>
    </source>
</evidence>
<dbReference type="GO" id="GO:0034722">
    <property type="term" value="F:gamma-glutamyl-peptidase activity"/>
    <property type="evidence" value="ECO:0007669"/>
    <property type="project" value="UniProtKB-UniRule"/>
</dbReference>
<name>A0A9W7A967_9STRA</name>
<dbReference type="InterPro" id="IPR017926">
    <property type="entry name" value="GATASE"/>
</dbReference>
<protein>
    <recommendedName>
        <fullName evidence="2">folate gamma-glutamyl hydrolase</fullName>
        <ecNumber evidence="2">3.4.19.9</ecNumber>
    </recommendedName>
</protein>
<comment type="caution">
    <text evidence="5">The sequence shown here is derived from an EMBL/GenBank/DDBJ whole genome shotgun (WGS) entry which is preliminary data.</text>
</comment>
<comment type="catalytic activity">
    <reaction evidence="2">
        <text>(6S)-5,6,7,8-tetrahydrofolyl-(gamma-L-Glu)(n) + (n-1) H2O = (6S)-5,6,7,8-tetrahydrofolate + (n-1) L-glutamate</text>
        <dbReference type="Rhea" id="RHEA:56784"/>
        <dbReference type="Rhea" id="RHEA-COMP:14738"/>
        <dbReference type="ChEBI" id="CHEBI:15377"/>
        <dbReference type="ChEBI" id="CHEBI:29985"/>
        <dbReference type="ChEBI" id="CHEBI:57453"/>
        <dbReference type="ChEBI" id="CHEBI:141005"/>
        <dbReference type="EC" id="3.4.19.9"/>
    </reaction>
</comment>
<feature type="active site" description="Nucleophile" evidence="1 2">
    <location>
        <position position="110"/>
    </location>
</feature>
<evidence type="ECO:0000256" key="1">
    <source>
        <dbReference type="PIRSR" id="PIRSR615527-1"/>
    </source>
</evidence>
<feature type="active site" evidence="2">
    <location>
        <position position="230"/>
    </location>
</feature>
<keyword evidence="2" id="KW-0378">Hydrolase</keyword>